<dbReference type="Proteomes" id="UP000049127">
    <property type="component" value="Unassembled WGS sequence"/>
</dbReference>
<organism evidence="2 3">
    <name type="scientific">Paraclostridium sordellii</name>
    <name type="common">Clostridium sordellii</name>
    <dbReference type="NCBI Taxonomy" id="1505"/>
    <lineage>
        <taxon>Bacteria</taxon>
        <taxon>Bacillati</taxon>
        <taxon>Bacillota</taxon>
        <taxon>Clostridia</taxon>
        <taxon>Peptostreptococcales</taxon>
        <taxon>Peptostreptococcaceae</taxon>
        <taxon>Paraclostridium</taxon>
    </lineage>
</organism>
<keyword evidence="1" id="KW-1133">Transmembrane helix</keyword>
<evidence type="ECO:0000256" key="1">
    <source>
        <dbReference type="SAM" id="Phobius"/>
    </source>
</evidence>
<feature type="transmembrane region" description="Helical" evidence="1">
    <location>
        <begin position="75"/>
        <end position="92"/>
    </location>
</feature>
<feature type="transmembrane region" description="Helical" evidence="1">
    <location>
        <begin position="6"/>
        <end position="30"/>
    </location>
</feature>
<name>A0A0C7Q3V3_PARSO</name>
<proteinExistence type="predicted"/>
<protein>
    <recommendedName>
        <fullName evidence="4">DUF3784 domain-containing protein</fullName>
    </recommendedName>
</protein>
<dbReference type="EMBL" id="CEKZ01000003">
    <property type="protein sequence ID" value="CEQ03282.1"/>
    <property type="molecule type" value="Genomic_DNA"/>
</dbReference>
<evidence type="ECO:0000313" key="3">
    <source>
        <dbReference type="Proteomes" id="UP000049127"/>
    </source>
</evidence>
<evidence type="ECO:0008006" key="4">
    <source>
        <dbReference type="Google" id="ProtNLM"/>
    </source>
</evidence>
<dbReference type="OrthoDB" id="9952254at2"/>
<keyword evidence="1" id="KW-0472">Membrane</keyword>
<accession>A0A0C7Q3V3</accession>
<gene>
    <name evidence="2" type="ORF">R28058_10151</name>
</gene>
<dbReference type="AlphaFoldDB" id="A0A0C7Q3V3"/>
<dbReference type="RefSeq" id="WP_055333797.1">
    <property type="nucleotide sequence ID" value="NZ_CDNF01000003.1"/>
</dbReference>
<keyword evidence="1" id="KW-0812">Transmembrane</keyword>
<feature type="transmembrane region" description="Helical" evidence="1">
    <location>
        <begin position="51"/>
        <end position="69"/>
    </location>
</feature>
<sequence length="100" mass="11540">MNNINFLYVFFGIAAFIFGFIQVKFSNYVFKEEYFERLSKRLGKIDRKKTIHFEALTIVLMGVVFLIGGILNLSVNNLIIGIGVIAILYALLRKNYIIKK</sequence>
<reference evidence="2 3" key="1">
    <citation type="submission" date="2015-01" db="EMBL/GenBank/DDBJ databases">
        <authorList>
            <person name="Aslett A.Martin."/>
            <person name="De Silva Nishadi"/>
        </authorList>
    </citation>
    <scope>NUCLEOTIDE SEQUENCE [LARGE SCALE GENOMIC DNA]</scope>
    <source>
        <strain evidence="2 3">R28058</strain>
    </source>
</reference>
<evidence type="ECO:0000313" key="2">
    <source>
        <dbReference type="EMBL" id="CEQ03282.1"/>
    </source>
</evidence>